<sequence length="257" mass="27597">MKKIVSQFFLLLCLNLFAQVGIGTTNPLSTLDVNGSLSLNIITTSSSLTLNDSHHTVILSGNPTITLPLASACLGRIYCIKNPTSNVTTVSNFTNLNGIVTSTIKSRTTIQLQSDGTNWQQIGENKVAYEKIVIWAEEAGSISNNNSQWSYGNGDAGFIGIPLPEAWEAYAVSFHADNTLNATDTLIMGVGDISANNTFTELFRFTASGANDNMSYTEVLATPIAIPSGTTLGFRSITEVGNINSARVAVWLRRIPQ</sequence>
<evidence type="ECO:0000313" key="2">
    <source>
        <dbReference type="EMBL" id="SHI53067.1"/>
    </source>
</evidence>
<dbReference type="OrthoDB" id="1251128at2"/>
<evidence type="ECO:0008006" key="4">
    <source>
        <dbReference type="Google" id="ProtNLM"/>
    </source>
</evidence>
<reference evidence="2 3" key="1">
    <citation type="submission" date="2016-11" db="EMBL/GenBank/DDBJ databases">
        <authorList>
            <person name="Jaros S."/>
            <person name="Januszkiewicz K."/>
            <person name="Wedrychowicz H."/>
        </authorList>
    </citation>
    <scope>NUCLEOTIDE SEQUENCE [LARGE SCALE GENOMIC DNA]</scope>
    <source>
        <strain evidence="2 3">CGMCC 1.12213</strain>
    </source>
</reference>
<accession>A0A1M6BWM6</accession>
<protein>
    <recommendedName>
        <fullName evidence="4">F5/8 type C domain-containing protein</fullName>
    </recommendedName>
</protein>
<proteinExistence type="predicted"/>
<feature type="signal peptide" evidence="1">
    <location>
        <begin position="1"/>
        <end position="18"/>
    </location>
</feature>
<dbReference type="STRING" id="1178825.SAMN05216261_0942"/>
<organism evidence="2 3">
    <name type="scientific">Algibacter luteus</name>
    <dbReference type="NCBI Taxonomy" id="1178825"/>
    <lineage>
        <taxon>Bacteria</taxon>
        <taxon>Pseudomonadati</taxon>
        <taxon>Bacteroidota</taxon>
        <taxon>Flavobacteriia</taxon>
        <taxon>Flavobacteriales</taxon>
        <taxon>Flavobacteriaceae</taxon>
        <taxon>Algibacter</taxon>
    </lineage>
</organism>
<keyword evidence="3" id="KW-1185">Reference proteome</keyword>
<feature type="chain" id="PRO_5009916216" description="F5/8 type C domain-containing protein" evidence="1">
    <location>
        <begin position="19"/>
        <end position="257"/>
    </location>
</feature>
<evidence type="ECO:0000313" key="3">
    <source>
        <dbReference type="Proteomes" id="UP000184396"/>
    </source>
</evidence>
<gene>
    <name evidence="2" type="ORF">SAMN05216261_0942</name>
</gene>
<dbReference type="RefSeq" id="WP_019387561.1">
    <property type="nucleotide sequence ID" value="NZ_ALIH01000006.1"/>
</dbReference>
<evidence type="ECO:0000256" key="1">
    <source>
        <dbReference type="SAM" id="SignalP"/>
    </source>
</evidence>
<dbReference type="Proteomes" id="UP000184396">
    <property type="component" value="Unassembled WGS sequence"/>
</dbReference>
<name>A0A1M6BWM6_9FLAO</name>
<dbReference type="eggNOG" id="ENOG50330F7">
    <property type="taxonomic scope" value="Bacteria"/>
</dbReference>
<dbReference type="AlphaFoldDB" id="A0A1M6BWM6"/>
<keyword evidence="1" id="KW-0732">Signal</keyword>
<dbReference type="EMBL" id="FQYK01000002">
    <property type="protein sequence ID" value="SHI53067.1"/>
    <property type="molecule type" value="Genomic_DNA"/>
</dbReference>